<organism evidence="1">
    <name type="scientific">metagenome</name>
    <dbReference type="NCBI Taxonomy" id="256318"/>
    <lineage>
        <taxon>unclassified sequences</taxon>
        <taxon>metagenomes</taxon>
    </lineage>
</organism>
<proteinExistence type="predicted"/>
<protein>
    <submittedName>
        <fullName evidence="1">Uncharacterized protein</fullName>
    </submittedName>
</protein>
<dbReference type="EMBL" id="UIDG01000297">
    <property type="protein sequence ID" value="SUS07034.1"/>
    <property type="molecule type" value="Genomic_DNA"/>
</dbReference>
<accession>A0A380THA4</accession>
<reference evidence="1" key="1">
    <citation type="submission" date="2018-07" db="EMBL/GenBank/DDBJ databases">
        <authorList>
            <person name="Quirk P.G."/>
            <person name="Krulwich T.A."/>
        </authorList>
    </citation>
    <scope>NUCLEOTIDE SEQUENCE</scope>
</reference>
<name>A0A380THA4_9ZZZZ</name>
<sequence length="116" mass="13033">MPFAHRIDLAVQPIGLDVGRFVRLGHVLHGGGTANRAGRHVRRRHDVPNRQVPFQPTRKRDCGLEHGLEHLVITHDYDNGFDRHPSPDFFPSRASLARRAAARLTCPWDSVSSAET</sequence>
<evidence type="ECO:0000313" key="1">
    <source>
        <dbReference type="EMBL" id="SUS07034.1"/>
    </source>
</evidence>
<dbReference type="AlphaFoldDB" id="A0A380THA4"/>
<gene>
    <name evidence="1" type="ORF">DF3PB_3660002</name>
</gene>